<keyword evidence="2" id="KW-1185">Reference proteome</keyword>
<dbReference type="OrthoDB" id="2745518at2759"/>
<accession>A0A165EPS8</accession>
<protein>
    <submittedName>
        <fullName evidence="1">Uncharacterized protein</fullName>
    </submittedName>
</protein>
<evidence type="ECO:0000313" key="2">
    <source>
        <dbReference type="Proteomes" id="UP000077266"/>
    </source>
</evidence>
<name>A0A165EPS8_EXIGL</name>
<dbReference type="EMBL" id="KV426125">
    <property type="protein sequence ID" value="KZV87430.1"/>
    <property type="molecule type" value="Genomic_DNA"/>
</dbReference>
<organism evidence="1 2">
    <name type="scientific">Exidia glandulosa HHB12029</name>
    <dbReference type="NCBI Taxonomy" id="1314781"/>
    <lineage>
        <taxon>Eukaryota</taxon>
        <taxon>Fungi</taxon>
        <taxon>Dikarya</taxon>
        <taxon>Basidiomycota</taxon>
        <taxon>Agaricomycotina</taxon>
        <taxon>Agaricomycetes</taxon>
        <taxon>Auriculariales</taxon>
        <taxon>Exidiaceae</taxon>
        <taxon>Exidia</taxon>
    </lineage>
</organism>
<reference evidence="1 2" key="1">
    <citation type="journal article" date="2016" name="Mol. Biol. Evol.">
        <title>Comparative Genomics of Early-Diverging Mushroom-Forming Fungi Provides Insights into the Origins of Lignocellulose Decay Capabilities.</title>
        <authorList>
            <person name="Nagy L.G."/>
            <person name="Riley R."/>
            <person name="Tritt A."/>
            <person name="Adam C."/>
            <person name="Daum C."/>
            <person name="Floudas D."/>
            <person name="Sun H."/>
            <person name="Yadav J.S."/>
            <person name="Pangilinan J."/>
            <person name="Larsson K.H."/>
            <person name="Matsuura K."/>
            <person name="Barry K."/>
            <person name="Labutti K."/>
            <person name="Kuo R."/>
            <person name="Ohm R.A."/>
            <person name="Bhattacharya S.S."/>
            <person name="Shirouzu T."/>
            <person name="Yoshinaga Y."/>
            <person name="Martin F.M."/>
            <person name="Grigoriev I.V."/>
            <person name="Hibbett D.S."/>
        </authorList>
    </citation>
    <scope>NUCLEOTIDE SEQUENCE [LARGE SCALE GENOMIC DNA]</scope>
    <source>
        <strain evidence="1 2">HHB12029</strain>
    </source>
</reference>
<dbReference type="Proteomes" id="UP000077266">
    <property type="component" value="Unassembled WGS sequence"/>
</dbReference>
<gene>
    <name evidence="1" type="ORF">EXIGLDRAFT_201972</name>
</gene>
<evidence type="ECO:0000313" key="1">
    <source>
        <dbReference type="EMBL" id="KZV87430.1"/>
    </source>
</evidence>
<sequence>MRSKCRTDARCRLWNNENWKYLPPKFWLTKLVSWLKGPLIQNPHERALIKHFLVGRGPIPRKRGEPRTQKPGHFIDTERDITLERVLDVLHDLRCFLVPGDRFYDMLAKDKFGAVKSGDLLCDRCLEELVQNRLWVWWATVKSTMGKVCGNEPDCPYVPFCSSPRVGG</sequence>
<proteinExistence type="predicted"/>
<dbReference type="InParanoid" id="A0A165EPS8"/>
<dbReference type="AlphaFoldDB" id="A0A165EPS8"/>